<keyword evidence="2" id="KW-1133">Transmembrane helix</keyword>
<sequence length="255" mass="26457">MNPGNGNPDDYAGEVDEYRGSHRRDDENDAAGSTAAAAGGIPKRGLAMILIAVAAILLLWGLYALTQNDNDSANVTGPATSSAPAQGQNQQHGQQGQQGQQSPAPADNTSANQSENSAQNQAQDPAQNPAQPQNPAPAPNQGPALTRENAQVYVFNNSPNQGLAGATADRLSAEFTVENRTADSTSMNLPEQRYGIFPRTTVFFDPSVSGAEQVAADVARQVDGVATPVTDVPEGATLPDQVRGNREAISVVLAG</sequence>
<dbReference type="GO" id="GO:0010181">
    <property type="term" value="F:FMN binding"/>
    <property type="evidence" value="ECO:0007669"/>
    <property type="project" value="InterPro"/>
</dbReference>
<feature type="region of interest" description="Disordered" evidence="1">
    <location>
        <begin position="74"/>
        <end position="144"/>
    </location>
</feature>
<accession>A0A1G9P6R7</accession>
<evidence type="ECO:0000313" key="4">
    <source>
        <dbReference type="EMBL" id="SDL94404.1"/>
    </source>
</evidence>
<dbReference type="EMBL" id="LT629700">
    <property type="protein sequence ID" value="SDL94404.1"/>
    <property type="molecule type" value="Genomic_DNA"/>
</dbReference>
<evidence type="ECO:0000259" key="3">
    <source>
        <dbReference type="PROSITE" id="PS50902"/>
    </source>
</evidence>
<keyword evidence="2" id="KW-0472">Membrane</keyword>
<keyword evidence="5" id="KW-1185">Reference proteome</keyword>
<gene>
    <name evidence="4" type="ORF">SAMN04488535_1333</name>
</gene>
<feature type="domain" description="Flavodoxin-like" evidence="3">
    <location>
        <begin position="200"/>
        <end position="255"/>
    </location>
</feature>
<dbReference type="PROSITE" id="PS50902">
    <property type="entry name" value="FLAVODOXIN_LIKE"/>
    <property type="match status" value="1"/>
</dbReference>
<feature type="region of interest" description="Disordered" evidence="1">
    <location>
        <begin position="1"/>
        <end position="37"/>
    </location>
</feature>
<organism evidence="4 5">
    <name type="scientific">Corynebacterium mycetoides</name>
    <dbReference type="NCBI Taxonomy" id="38302"/>
    <lineage>
        <taxon>Bacteria</taxon>
        <taxon>Bacillati</taxon>
        <taxon>Actinomycetota</taxon>
        <taxon>Actinomycetes</taxon>
        <taxon>Mycobacteriales</taxon>
        <taxon>Corynebacteriaceae</taxon>
        <taxon>Corynebacterium</taxon>
    </lineage>
</organism>
<dbReference type="Gene3D" id="3.30.70.2390">
    <property type="match status" value="1"/>
</dbReference>
<evidence type="ECO:0000256" key="1">
    <source>
        <dbReference type="SAM" id="MobiDB-lite"/>
    </source>
</evidence>
<reference evidence="5" key="1">
    <citation type="submission" date="2016-10" db="EMBL/GenBank/DDBJ databases">
        <authorList>
            <person name="Varghese N."/>
            <person name="Submissions S."/>
        </authorList>
    </citation>
    <scope>NUCLEOTIDE SEQUENCE [LARGE SCALE GENOMIC DNA]</scope>
    <source>
        <strain evidence="5">DSM 20632</strain>
    </source>
</reference>
<dbReference type="AlphaFoldDB" id="A0A1G9P6R7"/>
<protein>
    <submittedName>
        <fullName evidence="4">LytR cell envelope-related transcriptional attenuator</fullName>
    </submittedName>
</protein>
<feature type="transmembrane region" description="Helical" evidence="2">
    <location>
        <begin position="46"/>
        <end position="65"/>
    </location>
</feature>
<evidence type="ECO:0000313" key="5">
    <source>
        <dbReference type="Proteomes" id="UP000199350"/>
    </source>
</evidence>
<feature type="compositionally biased region" description="Low complexity" evidence="1">
    <location>
        <begin position="110"/>
        <end position="131"/>
    </location>
</feature>
<evidence type="ECO:0000256" key="2">
    <source>
        <dbReference type="SAM" id="Phobius"/>
    </source>
</evidence>
<dbReference type="Pfam" id="PF13399">
    <property type="entry name" value="LytR_C"/>
    <property type="match status" value="1"/>
</dbReference>
<dbReference type="STRING" id="38302.SAMN04488535_1333"/>
<name>A0A1G9P6R7_9CORY</name>
<proteinExistence type="predicted"/>
<dbReference type="InterPro" id="IPR027381">
    <property type="entry name" value="LytR/CpsA/Psr_C"/>
</dbReference>
<dbReference type="InterPro" id="IPR008254">
    <property type="entry name" value="Flavodoxin/NO_synth"/>
</dbReference>
<dbReference type="Proteomes" id="UP000199350">
    <property type="component" value="Chromosome I"/>
</dbReference>
<feature type="compositionally biased region" description="Low complexity" evidence="1">
    <location>
        <begin position="86"/>
        <end position="101"/>
    </location>
</feature>
<feature type="compositionally biased region" description="Basic and acidic residues" evidence="1">
    <location>
        <begin position="16"/>
        <end position="26"/>
    </location>
</feature>
<feature type="compositionally biased region" description="Polar residues" evidence="1">
    <location>
        <begin position="74"/>
        <end position="85"/>
    </location>
</feature>
<keyword evidence="2" id="KW-0812">Transmembrane</keyword>